<protein>
    <submittedName>
        <fullName evidence="1">Uncharacterized protein</fullName>
    </submittedName>
</protein>
<name>A0A916JIL8_9FLAO</name>
<organism evidence="1 2">
    <name type="scientific">Parvicella tangerina</name>
    <dbReference type="NCBI Taxonomy" id="2829795"/>
    <lineage>
        <taxon>Bacteria</taxon>
        <taxon>Pseudomonadati</taxon>
        <taxon>Bacteroidota</taxon>
        <taxon>Flavobacteriia</taxon>
        <taxon>Flavobacteriales</taxon>
        <taxon>Parvicellaceae</taxon>
        <taxon>Parvicella</taxon>
    </lineage>
</organism>
<evidence type="ECO:0000313" key="1">
    <source>
        <dbReference type="EMBL" id="CAG5076863.1"/>
    </source>
</evidence>
<dbReference type="AlphaFoldDB" id="A0A916JIL8"/>
<sequence>MTHEEAISYLGGHEDHVEEFITQEVFDLKTKLLKGTLVPQVLKKKAEKLSLLAEALVVLDFEDESLDQQAFDLTLIDASVGQILDFYRQYEKHSSQLKLQLMQAFHPRIVAQLLNLLAELENTKFRLLFNHFNQHEPDTSTKLSDYIDSGIIISELKSIDSSIDLTTNLDAVPSLKKEINKSIKYCKFVDEKNKR</sequence>
<evidence type="ECO:0000313" key="2">
    <source>
        <dbReference type="Proteomes" id="UP000683507"/>
    </source>
</evidence>
<proteinExistence type="predicted"/>
<gene>
    <name evidence="1" type="ORF">CRYO30217_00225</name>
</gene>
<accession>A0A916JIL8</accession>
<dbReference type="Proteomes" id="UP000683507">
    <property type="component" value="Chromosome"/>
</dbReference>
<dbReference type="EMBL" id="OU015584">
    <property type="protein sequence ID" value="CAG5076863.1"/>
    <property type="molecule type" value="Genomic_DNA"/>
</dbReference>
<dbReference type="KEGG" id="ptan:CRYO30217_00225"/>
<reference evidence="1" key="1">
    <citation type="submission" date="2021-04" db="EMBL/GenBank/DDBJ databases">
        <authorList>
            <person name="Rodrigo-Torres L."/>
            <person name="Arahal R. D."/>
            <person name="Lucena T."/>
        </authorList>
    </citation>
    <scope>NUCLEOTIDE SEQUENCE</scope>
    <source>
        <strain evidence="1">AS29M-1</strain>
    </source>
</reference>
<dbReference type="RefSeq" id="WP_258540466.1">
    <property type="nucleotide sequence ID" value="NZ_OU015584.1"/>
</dbReference>
<keyword evidence="2" id="KW-1185">Reference proteome</keyword>